<evidence type="ECO:0000313" key="1">
    <source>
        <dbReference type="EMBL" id="KJK45697.1"/>
    </source>
</evidence>
<proteinExistence type="predicted"/>
<dbReference type="Proteomes" id="UP000033393">
    <property type="component" value="Unassembled WGS sequence"/>
</dbReference>
<keyword evidence="2" id="KW-1185">Reference proteome</keyword>
<comment type="caution">
    <text evidence="1">The sequence shown here is derived from an EMBL/GenBank/DDBJ whole genome shotgun (WGS) entry which is preliminary data.</text>
</comment>
<dbReference type="PATRIC" id="fig|68170.10.peg.6314"/>
<reference evidence="1 2" key="1">
    <citation type="submission" date="2015-02" db="EMBL/GenBank/DDBJ databases">
        <authorList>
            <person name="Ju K.-S."/>
            <person name="Doroghazi J.R."/>
            <person name="Metcalf W."/>
        </authorList>
    </citation>
    <scope>NUCLEOTIDE SEQUENCE [LARGE SCALE GENOMIC DNA]</scope>
    <source>
        <strain evidence="1 2">NRRL B-16140</strain>
    </source>
</reference>
<dbReference type="EMBL" id="JYJG01000201">
    <property type="protein sequence ID" value="KJK45697.1"/>
    <property type="molecule type" value="Genomic_DNA"/>
</dbReference>
<sequence length="141" mass="15103">MLVTWIREVADEPLLFNGDPDAEAAANTWILGTDASAVAGDVVAAFEETARSQSERAVALGRTGTFYVWHDVQGGQLRCSTTSLPRDRLPFGAKLDLTVSLAAIVEGFLGDPGGFVAWSDLQEEPLPEAEFVLPVWAVEIG</sequence>
<protein>
    <submittedName>
        <fullName evidence="1">Uncharacterized protein</fullName>
    </submittedName>
</protein>
<gene>
    <name evidence="1" type="ORF">UK23_25275</name>
</gene>
<evidence type="ECO:0000313" key="2">
    <source>
        <dbReference type="Proteomes" id="UP000033393"/>
    </source>
</evidence>
<dbReference type="AlphaFoldDB" id="A0A0F0GUJ4"/>
<name>A0A0F0GUJ4_LENAE</name>
<accession>A0A0F0GUJ4</accession>
<organism evidence="1 2">
    <name type="scientific">Lentzea aerocolonigenes</name>
    <name type="common">Lechevalieria aerocolonigenes</name>
    <name type="synonym">Saccharothrix aerocolonigenes</name>
    <dbReference type="NCBI Taxonomy" id="68170"/>
    <lineage>
        <taxon>Bacteria</taxon>
        <taxon>Bacillati</taxon>
        <taxon>Actinomycetota</taxon>
        <taxon>Actinomycetes</taxon>
        <taxon>Pseudonocardiales</taxon>
        <taxon>Pseudonocardiaceae</taxon>
        <taxon>Lentzea</taxon>
    </lineage>
</organism>
<dbReference type="OrthoDB" id="3531612at2"/>